<name>A0AAV2N134_9HYME</name>
<dbReference type="Proteomes" id="UP001497644">
    <property type="component" value="Chromosome 1"/>
</dbReference>
<dbReference type="EMBL" id="OZ034824">
    <property type="protein sequence ID" value="CAL1673334.1"/>
    <property type="molecule type" value="Genomic_DNA"/>
</dbReference>
<dbReference type="GO" id="GO:0034451">
    <property type="term" value="C:centriolar satellite"/>
    <property type="evidence" value="ECO:0007669"/>
    <property type="project" value="TreeGrafter"/>
</dbReference>
<dbReference type="SUPFAM" id="SSF57997">
    <property type="entry name" value="Tropomyosin"/>
    <property type="match status" value="1"/>
</dbReference>
<dbReference type="AlphaFoldDB" id="A0AAV2N134"/>
<keyword evidence="4" id="KW-1185">Reference proteome</keyword>
<dbReference type="GO" id="GO:1905515">
    <property type="term" value="P:non-motile cilium assembly"/>
    <property type="evidence" value="ECO:0007669"/>
    <property type="project" value="TreeGrafter"/>
</dbReference>
<keyword evidence="1" id="KW-0175">Coiled coil</keyword>
<feature type="region of interest" description="Disordered" evidence="2">
    <location>
        <begin position="139"/>
        <end position="172"/>
    </location>
</feature>
<evidence type="ECO:0008006" key="5">
    <source>
        <dbReference type="Google" id="ProtNLM"/>
    </source>
</evidence>
<evidence type="ECO:0000256" key="1">
    <source>
        <dbReference type="SAM" id="Coils"/>
    </source>
</evidence>
<protein>
    <recommendedName>
        <fullName evidence="5">Coiled-coil domain-containing protein 13</fullName>
    </recommendedName>
</protein>
<feature type="coiled-coil region" evidence="1">
    <location>
        <begin position="236"/>
        <end position="405"/>
    </location>
</feature>
<feature type="coiled-coil region" evidence="1">
    <location>
        <begin position="40"/>
        <end position="134"/>
    </location>
</feature>
<dbReference type="PANTHER" id="PTHR31935:SF1">
    <property type="entry name" value="COILED-COIL DOMAIN-CONTAINING PROTEIN 13"/>
    <property type="match status" value="1"/>
</dbReference>
<dbReference type="GO" id="GO:0031122">
    <property type="term" value="P:cytoplasmic microtubule organization"/>
    <property type="evidence" value="ECO:0007669"/>
    <property type="project" value="TreeGrafter"/>
</dbReference>
<gene>
    <name evidence="3" type="ORF">LPLAT_LOCUS243</name>
</gene>
<evidence type="ECO:0000313" key="4">
    <source>
        <dbReference type="Proteomes" id="UP001497644"/>
    </source>
</evidence>
<proteinExistence type="predicted"/>
<dbReference type="PANTHER" id="PTHR31935">
    <property type="entry name" value="COILED-COIL DOMAIN-CONTAINING PROTEIN 13"/>
    <property type="match status" value="1"/>
</dbReference>
<accession>A0AAV2N134</accession>
<feature type="compositionally biased region" description="Basic and acidic residues" evidence="2">
    <location>
        <begin position="1"/>
        <end position="10"/>
    </location>
</feature>
<feature type="coiled-coil region" evidence="1">
    <location>
        <begin position="470"/>
        <end position="518"/>
    </location>
</feature>
<organism evidence="3 4">
    <name type="scientific">Lasius platythorax</name>
    <dbReference type="NCBI Taxonomy" id="488582"/>
    <lineage>
        <taxon>Eukaryota</taxon>
        <taxon>Metazoa</taxon>
        <taxon>Ecdysozoa</taxon>
        <taxon>Arthropoda</taxon>
        <taxon>Hexapoda</taxon>
        <taxon>Insecta</taxon>
        <taxon>Pterygota</taxon>
        <taxon>Neoptera</taxon>
        <taxon>Endopterygota</taxon>
        <taxon>Hymenoptera</taxon>
        <taxon>Apocrita</taxon>
        <taxon>Aculeata</taxon>
        <taxon>Formicoidea</taxon>
        <taxon>Formicidae</taxon>
        <taxon>Formicinae</taxon>
        <taxon>Lasius</taxon>
        <taxon>Lasius</taxon>
    </lineage>
</organism>
<feature type="compositionally biased region" description="Basic and acidic residues" evidence="2">
    <location>
        <begin position="147"/>
        <end position="172"/>
    </location>
</feature>
<evidence type="ECO:0000313" key="3">
    <source>
        <dbReference type="EMBL" id="CAL1673334.1"/>
    </source>
</evidence>
<sequence>MADDTAKLETNDSLNDEDISSSKFVEGQFPERIIFPEELNKFLQDRIHDLTAENECLRRAFERAEEKVRKLSQEKLNWQNAPGKPTEPATTKLIELGKKYRNQTAEMETLKTKCKNLEATLVIKDDELEHQRAELQQILKSETYKNSGDKDGNQDNIREKDSRSNSSSKDDERIKCLKNKLQRVQTKLCESRNTCAVLRQEINKAQKLLYSEVGENVNINTLSSVPGSWRGRAEQIRNLQQKVSELQIRLSEHEKSQKESSVILDRQNLANLRIVEKERRQQIENTAKELRQTEVALETSKRKLDASKARIKVLEHELNIAKGNIAMLNEKRSHDDRLIDALNERLKIVEARYQEREMEVQNKEHKIERENVNIKNELRATQLHVDRLCRRLEEREIEIDKLKSVQTNQGNGIMSDESLKCRTSLRSDLRPKEERQISPLTSPRSLGEANEYVTLALAAEAERVRLLELVTVLNQRLDKERNEANALIELLHKEKSKCAKLESKLRNLEKERVGLAKVDSGYRAKSYTKSMLSLKPEEETINSEEVRFKIELLEEECLALKARLDTVQQDKVSDLTMYKRMLDQARKTFKDACRNKPLVAGGSRSTITI</sequence>
<reference evidence="3 4" key="1">
    <citation type="submission" date="2024-04" db="EMBL/GenBank/DDBJ databases">
        <authorList>
            <consortium name="Molecular Ecology Group"/>
        </authorList>
    </citation>
    <scope>NUCLEOTIDE SEQUENCE [LARGE SCALE GENOMIC DNA]</scope>
</reference>
<dbReference type="InterPro" id="IPR038929">
    <property type="entry name" value="CCDC13"/>
</dbReference>
<evidence type="ECO:0000256" key="2">
    <source>
        <dbReference type="SAM" id="MobiDB-lite"/>
    </source>
</evidence>
<feature type="region of interest" description="Disordered" evidence="2">
    <location>
        <begin position="1"/>
        <end position="21"/>
    </location>
</feature>